<dbReference type="InterPro" id="IPR018334">
    <property type="entry name" value="ArsR_HTH"/>
</dbReference>
<dbReference type="PRINTS" id="PR00778">
    <property type="entry name" value="HTHARSR"/>
</dbReference>
<dbReference type="EMBL" id="VSSQ01129539">
    <property type="protein sequence ID" value="MPN57692.1"/>
    <property type="molecule type" value="Genomic_DNA"/>
</dbReference>
<protein>
    <submittedName>
        <fullName evidence="5">Transcriptional repressor SmtB</fullName>
    </submittedName>
</protein>
<dbReference type="Gene3D" id="1.10.10.10">
    <property type="entry name" value="Winged helix-like DNA-binding domain superfamily/Winged helix DNA-binding domain"/>
    <property type="match status" value="1"/>
</dbReference>
<dbReference type="InterPro" id="IPR036388">
    <property type="entry name" value="WH-like_DNA-bd_sf"/>
</dbReference>
<sequence length="135" mass="15181">MNNCSYDLVGMGEHIMQDSYGVERCEGTCVHEQIVEHAARKMPGDDALYDLAELYKLFGDTTRIKILYALSAGEICVCDIAQLLGMTQSAISHHLRSLKQSKLVKFRRDGKTVYYSLADAHVETILEQGMEHVLE</sequence>
<dbReference type="InterPro" id="IPR051011">
    <property type="entry name" value="Metal_resp_trans_reg"/>
</dbReference>
<evidence type="ECO:0000256" key="2">
    <source>
        <dbReference type="ARBA" id="ARBA00023125"/>
    </source>
</evidence>
<accession>A0A645J3K9</accession>
<dbReference type="PROSITE" id="PS00846">
    <property type="entry name" value="HTH_ARSR_1"/>
    <property type="match status" value="1"/>
</dbReference>
<dbReference type="PANTHER" id="PTHR43132:SF6">
    <property type="entry name" value="HTH-TYPE TRANSCRIPTIONAL REPRESSOR CZRA"/>
    <property type="match status" value="1"/>
</dbReference>
<dbReference type="SUPFAM" id="SSF46785">
    <property type="entry name" value="Winged helix' DNA-binding domain"/>
    <property type="match status" value="1"/>
</dbReference>
<dbReference type="Pfam" id="PF01022">
    <property type="entry name" value="HTH_5"/>
    <property type="match status" value="1"/>
</dbReference>
<keyword evidence="1" id="KW-0805">Transcription regulation</keyword>
<evidence type="ECO:0000256" key="1">
    <source>
        <dbReference type="ARBA" id="ARBA00023015"/>
    </source>
</evidence>
<name>A0A645J3K9_9ZZZZ</name>
<dbReference type="PANTHER" id="PTHR43132">
    <property type="entry name" value="ARSENICAL RESISTANCE OPERON REPRESSOR ARSR-RELATED"/>
    <property type="match status" value="1"/>
</dbReference>
<dbReference type="NCBIfam" id="NF033788">
    <property type="entry name" value="HTH_metalloreg"/>
    <property type="match status" value="1"/>
</dbReference>
<evidence type="ECO:0000313" key="5">
    <source>
        <dbReference type="EMBL" id="MPN57692.1"/>
    </source>
</evidence>
<reference evidence="5" key="1">
    <citation type="submission" date="2019-08" db="EMBL/GenBank/DDBJ databases">
        <authorList>
            <person name="Kucharzyk K."/>
            <person name="Murdoch R.W."/>
            <person name="Higgins S."/>
            <person name="Loffler F."/>
        </authorList>
    </citation>
    <scope>NUCLEOTIDE SEQUENCE</scope>
</reference>
<organism evidence="5">
    <name type="scientific">bioreactor metagenome</name>
    <dbReference type="NCBI Taxonomy" id="1076179"/>
    <lineage>
        <taxon>unclassified sequences</taxon>
        <taxon>metagenomes</taxon>
        <taxon>ecological metagenomes</taxon>
    </lineage>
</organism>
<dbReference type="GO" id="GO:0003700">
    <property type="term" value="F:DNA-binding transcription factor activity"/>
    <property type="evidence" value="ECO:0007669"/>
    <property type="project" value="InterPro"/>
</dbReference>
<dbReference type="CDD" id="cd00090">
    <property type="entry name" value="HTH_ARSR"/>
    <property type="match status" value="1"/>
</dbReference>
<keyword evidence="2" id="KW-0238">DNA-binding</keyword>
<feature type="domain" description="HTH arsR-type" evidence="4">
    <location>
        <begin position="43"/>
        <end position="135"/>
    </location>
</feature>
<dbReference type="InterPro" id="IPR036390">
    <property type="entry name" value="WH_DNA-bd_sf"/>
</dbReference>
<dbReference type="InterPro" id="IPR011991">
    <property type="entry name" value="ArsR-like_HTH"/>
</dbReference>
<keyword evidence="3" id="KW-0804">Transcription</keyword>
<proteinExistence type="predicted"/>
<comment type="caution">
    <text evidence="5">The sequence shown here is derived from an EMBL/GenBank/DDBJ whole genome shotgun (WGS) entry which is preliminary data.</text>
</comment>
<evidence type="ECO:0000259" key="4">
    <source>
        <dbReference type="PROSITE" id="PS50987"/>
    </source>
</evidence>
<dbReference type="InterPro" id="IPR001845">
    <property type="entry name" value="HTH_ArsR_DNA-bd_dom"/>
</dbReference>
<dbReference type="AlphaFoldDB" id="A0A645J3K9"/>
<evidence type="ECO:0000256" key="3">
    <source>
        <dbReference type="ARBA" id="ARBA00023163"/>
    </source>
</evidence>
<dbReference type="GO" id="GO:0003677">
    <property type="term" value="F:DNA binding"/>
    <property type="evidence" value="ECO:0007669"/>
    <property type="project" value="UniProtKB-KW"/>
</dbReference>
<dbReference type="PROSITE" id="PS50987">
    <property type="entry name" value="HTH_ARSR_2"/>
    <property type="match status" value="1"/>
</dbReference>
<dbReference type="SMART" id="SM00418">
    <property type="entry name" value="HTH_ARSR"/>
    <property type="match status" value="1"/>
</dbReference>
<gene>
    <name evidence="5" type="primary">ziaR_47</name>
    <name evidence="5" type="ORF">SDC9_205386</name>
</gene>